<dbReference type="KEGG" id="vte:BHY08_01635"/>
<evidence type="ECO:0000259" key="5">
    <source>
        <dbReference type="Pfam" id="PF25984"/>
    </source>
</evidence>
<feature type="transmembrane region" description="Helical" evidence="4">
    <location>
        <begin position="12"/>
        <end position="30"/>
    </location>
</feature>
<feature type="domain" description="YknX-like beta-barrel" evidence="6">
    <location>
        <begin position="253"/>
        <end position="332"/>
    </location>
</feature>
<dbReference type="InterPro" id="IPR058639">
    <property type="entry name" value="BSH_YknX-like"/>
</dbReference>
<proteinExistence type="predicted"/>
<evidence type="ECO:0000256" key="3">
    <source>
        <dbReference type="SAM" id="Coils"/>
    </source>
</evidence>
<sequence length="411" mass="47159">MKRIKKNKWKTIFMSTLVVLIVSYGGYRYYKGNKPDSSNSPFEIRTVEEMTESYTKPNLTLSGEVIAKNSQKIKIDSTKGQVKDIKVREGDTIKNGQELFSYATEQQLKTKEATYSKEEKERQLQAARTTASLKWESYNKKATELEELKTKRNNSTDEEEKKALSQEIKTLENDIEMKYSEALSGDNDIVTAEAELKKLTEFEKVEQERLSYDVVTSDGEGKVTYINQELPKLSQEKKQEETFMEIVDQTELYVTGKVNEFDREKVELNKQVELVDRKNPSIRWKGKVVQIANLGSDGDNKKQEDNPNVTKYPYKILLEKSDKMPIIGTHVYANFLSNDEDAGKMIVEKKFLFDIKGKTASVWKVTHGKATKEVIEFKEKNNDAVEVTKNMAMADRLVNPTSEVKEGVEIK</sequence>
<accession>A0A1J0A3Y6</accession>
<organism evidence="7 8">
    <name type="scientific">Vagococcus teuberi</name>
    <dbReference type="NCBI Taxonomy" id="519472"/>
    <lineage>
        <taxon>Bacteria</taxon>
        <taxon>Bacillati</taxon>
        <taxon>Bacillota</taxon>
        <taxon>Bacilli</taxon>
        <taxon>Lactobacillales</taxon>
        <taxon>Enterococcaceae</taxon>
        <taxon>Vagococcus</taxon>
    </lineage>
</organism>
<feature type="domain" description="YknX-like barrel-sandwich hybrid" evidence="5">
    <location>
        <begin position="71"/>
        <end position="247"/>
    </location>
</feature>
<evidence type="ECO:0000313" key="8">
    <source>
        <dbReference type="Proteomes" id="UP000191200"/>
    </source>
</evidence>
<evidence type="ECO:0000256" key="1">
    <source>
        <dbReference type="ARBA" id="ARBA00004196"/>
    </source>
</evidence>
<gene>
    <name evidence="7" type="ORF">BHY08_01635</name>
</gene>
<evidence type="ECO:0000256" key="4">
    <source>
        <dbReference type="SAM" id="Phobius"/>
    </source>
</evidence>
<dbReference type="PANTHER" id="PTHR32347:SF14">
    <property type="entry name" value="EFFLUX SYSTEM COMPONENT YKNX-RELATED"/>
    <property type="match status" value="1"/>
</dbReference>
<dbReference type="Proteomes" id="UP000191200">
    <property type="component" value="Chromosome"/>
</dbReference>
<dbReference type="AlphaFoldDB" id="A0A1J0A3Y6"/>
<dbReference type="Gene3D" id="2.40.30.170">
    <property type="match status" value="1"/>
</dbReference>
<dbReference type="Gene3D" id="2.40.50.100">
    <property type="match status" value="1"/>
</dbReference>
<keyword evidence="4" id="KW-0472">Membrane</keyword>
<evidence type="ECO:0000313" key="7">
    <source>
        <dbReference type="EMBL" id="APB30638.1"/>
    </source>
</evidence>
<reference evidence="7 8" key="1">
    <citation type="submission" date="2016-09" db="EMBL/GenBank/DDBJ databases">
        <title>Vagococcus teuberi sp. nov., isolated from the Malian artisanal sour milk fene.</title>
        <authorList>
            <person name="Wullschleger S."/>
            <person name="Seifert C."/>
            <person name="Baumgartner S."/>
            <person name="Lacroix C."/>
            <person name="Bonfoh B."/>
            <person name="Stevens M.J."/>
            <person name="Meile L."/>
        </authorList>
    </citation>
    <scope>NUCLEOTIDE SEQUENCE [LARGE SCALE GENOMIC DNA]</scope>
    <source>
        <strain evidence="7 8">DSM 21459</strain>
    </source>
</reference>
<keyword evidence="8" id="KW-1185">Reference proteome</keyword>
<dbReference type="GO" id="GO:0030313">
    <property type="term" value="C:cell envelope"/>
    <property type="evidence" value="ECO:0007669"/>
    <property type="project" value="UniProtKB-SubCell"/>
</dbReference>
<evidence type="ECO:0008006" key="9">
    <source>
        <dbReference type="Google" id="ProtNLM"/>
    </source>
</evidence>
<name>A0A1J0A3Y6_9ENTE</name>
<dbReference type="RefSeq" id="WP_071456207.1">
    <property type="nucleotide sequence ID" value="NZ_CP017267.1"/>
</dbReference>
<dbReference type="PANTHER" id="PTHR32347">
    <property type="entry name" value="EFFLUX SYSTEM COMPONENT YKNX-RELATED"/>
    <property type="match status" value="1"/>
</dbReference>
<dbReference type="Pfam" id="PF25984">
    <property type="entry name" value="BSH_YknX"/>
    <property type="match status" value="1"/>
</dbReference>
<dbReference type="Pfam" id="PF25990">
    <property type="entry name" value="Beta-barrel_YknX"/>
    <property type="match status" value="1"/>
</dbReference>
<keyword evidence="4" id="KW-1133">Transmembrane helix</keyword>
<evidence type="ECO:0000259" key="6">
    <source>
        <dbReference type="Pfam" id="PF25990"/>
    </source>
</evidence>
<keyword evidence="2 3" id="KW-0175">Coiled coil</keyword>
<dbReference type="EMBL" id="CP017267">
    <property type="protein sequence ID" value="APB30638.1"/>
    <property type="molecule type" value="Genomic_DNA"/>
</dbReference>
<protein>
    <recommendedName>
        <fullName evidence="9">Membrane fusion protein biotin-lipoyl like domain-containing protein</fullName>
    </recommendedName>
</protein>
<keyword evidence="4" id="KW-0812">Transmembrane</keyword>
<feature type="coiled-coil region" evidence="3">
    <location>
        <begin position="138"/>
        <end position="181"/>
    </location>
</feature>
<dbReference type="InterPro" id="IPR050465">
    <property type="entry name" value="UPF0194_transport"/>
</dbReference>
<comment type="subcellular location">
    <subcellularLocation>
        <location evidence="1">Cell envelope</location>
    </subcellularLocation>
</comment>
<dbReference type="STRING" id="519472.BHY08_01635"/>
<evidence type="ECO:0000256" key="2">
    <source>
        <dbReference type="ARBA" id="ARBA00023054"/>
    </source>
</evidence>
<dbReference type="InterPro" id="IPR058636">
    <property type="entry name" value="Beta-barrel_YknX"/>
</dbReference>
<dbReference type="OrthoDB" id="85226at2"/>